<dbReference type="AlphaFoldDB" id="A0A6C0DJF2"/>
<proteinExistence type="predicted"/>
<protein>
    <submittedName>
        <fullName evidence="2">Uncharacterized protein</fullName>
    </submittedName>
</protein>
<evidence type="ECO:0000313" key="2">
    <source>
        <dbReference type="EMBL" id="QHT16482.1"/>
    </source>
</evidence>
<feature type="compositionally biased region" description="Basic residues" evidence="1">
    <location>
        <begin position="21"/>
        <end position="37"/>
    </location>
</feature>
<name>A0A6C0DJF2_9ZZZZ</name>
<sequence>MLLPANTKATNVPPGPSLKGGKSKKKTRKSKTRKHRK</sequence>
<feature type="region of interest" description="Disordered" evidence="1">
    <location>
        <begin position="1"/>
        <end position="37"/>
    </location>
</feature>
<dbReference type="EMBL" id="MN739626">
    <property type="protein sequence ID" value="QHT16482.1"/>
    <property type="molecule type" value="Genomic_DNA"/>
</dbReference>
<evidence type="ECO:0000256" key="1">
    <source>
        <dbReference type="SAM" id="MobiDB-lite"/>
    </source>
</evidence>
<accession>A0A6C0DJF2</accession>
<organism evidence="2">
    <name type="scientific">viral metagenome</name>
    <dbReference type="NCBI Taxonomy" id="1070528"/>
    <lineage>
        <taxon>unclassified sequences</taxon>
        <taxon>metagenomes</taxon>
        <taxon>organismal metagenomes</taxon>
    </lineage>
</organism>
<reference evidence="2" key="1">
    <citation type="journal article" date="2020" name="Nature">
        <title>Giant virus diversity and host interactions through global metagenomics.</title>
        <authorList>
            <person name="Schulz F."/>
            <person name="Roux S."/>
            <person name="Paez-Espino D."/>
            <person name="Jungbluth S."/>
            <person name="Walsh D.A."/>
            <person name="Denef V.J."/>
            <person name="McMahon K.D."/>
            <person name="Konstantinidis K.T."/>
            <person name="Eloe-Fadrosh E.A."/>
            <person name="Kyrpides N.C."/>
            <person name="Woyke T."/>
        </authorList>
    </citation>
    <scope>NUCLEOTIDE SEQUENCE</scope>
    <source>
        <strain evidence="2">GVMAG-M-3300023174-189</strain>
    </source>
</reference>